<dbReference type="GO" id="GO:0034511">
    <property type="term" value="F:U3 snoRNA binding"/>
    <property type="evidence" value="ECO:0007669"/>
    <property type="project" value="TreeGrafter"/>
</dbReference>
<evidence type="ECO:0000256" key="5">
    <source>
        <dbReference type="PROSITE-ProRule" id="PRU00221"/>
    </source>
</evidence>
<evidence type="ECO:0000256" key="4">
    <source>
        <dbReference type="ARBA" id="ARBA00023242"/>
    </source>
</evidence>
<dbReference type="GO" id="GO:0030686">
    <property type="term" value="C:90S preribosome"/>
    <property type="evidence" value="ECO:0007669"/>
    <property type="project" value="TreeGrafter"/>
</dbReference>
<dbReference type="InterPro" id="IPR001680">
    <property type="entry name" value="WD40_rpt"/>
</dbReference>
<dbReference type="CDD" id="cd00200">
    <property type="entry name" value="WD40"/>
    <property type="match status" value="1"/>
</dbReference>
<protein>
    <submittedName>
        <fullName evidence="8">Utp13 domain-containing protein</fullName>
    </submittedName>
</protein>
<dbReference type="Pfam" id="PF00400">
    <property type="entry name" value="WD40"/>
    <property type="match status" value="6"/>
</dbReference>
<dbReference type="Gene3D" id="2.130.10.10">
    <property type="entry name" value="YVTN repeat-like/Quinoprotein amine dehydrogenase"/>
    <property type="match status" value="4"/>
</dbReference>
<comment type="subcellular location">
    <subcellularLocation>
        <location evidence="1">Nucleus</location>
        <location evidence="1">Nucleolus</location>
    </subcellularLocation>
</comment>
<reference evidence="8" key="2">
    <citation type="submission" date="2020-10" db="UniProtKB">
        <authorList>
            <consortium name="WormBaseParasite"/>
        </authorList>
    </citation>
    <scope>IDENTIFICATION</scope>
</reference>
<dbReference type="Pfam" id="PF08625">
    <property type="entry name" value="Utp13"/>
    <property type="match status" value="1"/>
</dbReference>
<dbReference type="PRINTS" id="PR00320">
    <property type="entry name" value="GPROTEINBRPT"/>
</dbReference>
<dbReference type="InterPro" id="IPR011047">
    <property type="entry name" value="Quinoprotein_ADH-like_sf"/>
</dbReference>
<dbReference type="AlphaFoldDB" id="A0A7E4WE01"/>
<dbReference type="SUPFAM" id="SSF50978">
    <property type="entry name" value="WD40 repeat-like"/>
    <property type="match status" value="1"/>
</dbReference>
<dbReference type="InterPro" id="IPR036322">
    <property type="entry name" value="WD40_repeat_dom_sf"/>
</dbReference>
<name>A0A7E4WE01_PANRE</name>
<evidence type="ECO:0000259" key="6">
    <source>
        <dbReference type="Pfam" id="PF08625"/>
    </source>
</evidence>
<evidence type="ECO:0000256" key="3">
    <source>
        <dbReference type="ARBA" id="ARBA00022737"/>
    </source>
</evidence>
<accession>A0A7E4WE01</accession>
<keyword evidence="3" id="KW-0677">Repeat</keyword>
<dbReference type="GO" id="GO:0000480">
    <property type="term" value="P:endonucleolytic cleavage in 5'-ETS of tricistronic rRNA transcript (SSU-rRNA, 5.8S rRNA, LSU-rRNA)"/>
    <property type="evidence" value="ECO:0007669"/>
    <property type="project" value="TreeGrafter"/>
</dbReference>
<dbReference type="WBParaSite" id="Pan_g9566.t1">
    <property type="protein sequence ID" value="Pan_g9566.t1"/>
    <property type="gene ID" value="Pan_g9566"/>
</dbReference>
<dbReference type="SMART" id="SM00320">
    <property type="entry name" value="WD40"/>
    <property type="match status" value="11"/>
</dbReference>
<evidence type="ECO:0000313" key="8">
    <source>
        <dbReference type="WBParaSite" id="Pan_g9566.t1"/>
    </source>
</evidence>
<keyword evidence="2 5" id="KW-0853">WD repeat</keyword>
<dbReference type="InterPro" id="IPR020472">
    <property type="entry name" value="WD40_PAC1"/>
</dbReference>
<dbReference type="PANTHER" id="PTHR19854:SF15">
    <property type="entry name" value="TRANSDUCIN BETA-LIKE PROTEIN 3"/>
    <property type="match status" value="1"/>
</dbReference>
<dbReference type="InterPro" id="IPR015943">
    <property type="entry name" value="WD40/YVTN_repeat-like_dom_sf"/>
</dbReference>
<dbReference type="PANTHER" id="PTHR19854">
    <property type="entry name" value="TRANSDUCIN BETA-LIKE 3"/>
    <property type="match status" value="1"/>
</dbReference>
<sequence>MPEIIELRKERTSEAFFTGGDVILDAAGHLLYTACGNVVKVLDAAEGNQKFEIGDSDGDQRVTTFALSSDGSTFVVAFTNDLLQAYNITDDSAELLRQFRGTHSAPILRVAFSPDGSQLATGSADRSVKVFNLRSNFCTHTVKGKSLVSALKFASEETLLIGYADGLVTSYDLVAKKLKHSFNVHSSEVTAINLYSTDELEDAAVTVSRDQTYAIINIATGEKVKIVPVFEAVADAVIFGPEQHLLTVGDEGIVKVYDIFAARKISAARVSRQPLDAVSYNAATRSILVVTADQIIISLSHKFRIKKQYIGFNDEIFSAAHISQKSNCVVLGTNSPELRVYELDSWSCKLVPGHSECVLTVDSPRWDDFLFGSGAKDGEILLWRMTDPALRNRIKLEPTEDPDAVVEGPIVVKQVATATGHTTSVSSLRFSHSDKGGSFFVSASNDNTLKLWPLKPLVSSSSDEIVKLSANATMVAHNEDISALEISPNDKLVATASMDKTVRLWHVDRAAMKLGIAATLSGHRRGVWGIQFAPNAQTIATASGDKTVKLFCLLDNTCLKTLEGHDFAVISLSFLSNGNKLVSADAGGILKLWDVTSGVCDKTVEAHEDKIWDIATIPTTEDNSEPPKVLTVGADGKIVLWKDVSEEVRIEEAEKFAEKMVNLQTLNNYITQERYTEALIYAIDLQQPYNCLKVVNKIIERKESGEMGSILKSLQTSQLSCLLDYASQWNTNTRTYTASQEVLNALLRSIHPDDLLEIPSIGRVLQTFIPYTNRHLERLKNLETNSQFLAYAYSIMRIG</sequence>
<feature type="repeat" description="WD" evidence="5">
    <location>
        <begin position="418"/>
        <end position="455"/>
    </location>
</feature>
<evidence type="ECO:0000313" key="7">
    <source>
        <dbReference type="Proteomes" id="UP000492821"/>
    </source>
</evidence>
<feature type="repeat" description="WD" evidence="5">
    <location>
        <begin position="562"/>
        <end position="603"/>
    </location>
</feature>
<feature type="repeat" description="WD" evidence="5">
    <location>
        <begin position="100"/>
        <end position="141"/>
    </location>
</feature>
<dbReference type="Proteomes" id="UP000492821">
    <property type="component" value="Unassembled WGS sequence"/>
</dbReference>
<dbReference type="InterPro" id="IPR013934">
    <property type="entry name" value="Utp13_C"/>
</dbReference>
<feature type="repeat" description="WD" evidence="5">
    <location>
        <begin position="474"/>
        <end position="508"/>
    </location>
</feature>
<dbReference type="SUPFAM" id="SSF50998">
    <property type="entry name" value="Quinoprotein alcohol dehydrogenase-like"/>
    <property type="match status" value="1"/>
</dbReference>
<evidence type="ECO:0000256" key="1">
    <source>
        <dbReference type="ARBA" id="ARBA00004604"/>
    </source>
</evidence>
<dbReference type="GO" id="GO:0000472">
    <property type="term" value="P:endonucleolytic cleavage to generate mature 5'-end of SSU-rRNA from (SSU-rRNA, 5.8S rRNA, LSU-rRNA)"/>
    <property type="evidence" value="ECO:0007669"/>
    <property type="project" value="TreeGrafter"/>
</dbReference>
<keyword evidence="7" id="KW-1185">Reference proteome</keyword>
<proteinExistence type="predicted"/>
<keyword evidence="4" id="KW-0539">Nucleus</keyword>
<organism evidence="7 8">
    <name type="scientific">Panagrellus redivivus</name>
    <name type="common">Microworm</name>
    <dbReference type="NCBI Taxonomy" id="6233"/>
    <lineage>
        <taxon>Eukaryota</taxon>
        <taxon>Metazoa</taxon>
        <taxon>Ecdysozoa</taxon>
        <taxon>Nematoda</taxon>
        <taxon>Chromadorea</taxon>
        <taxon>Rhabditida</taxon>
        <taxon>Tylenchina</taxon>
        <taxon>Panagrolaimomorpha</taxon>
        <taxon>Panagrolaimoidea</taxon>
        <taxon>Panagrolaimidae</taxon>
        <taxon>Panagrellus</taxon>
    </lineage>
</organism>
<feature type="repeat" description="WD" evidence="5">
    <location>
        <begin position="520"/>
        <end position="561"/>
    </location>
</feature>
<reference evidence="7" key="1">
    <citation type="journal article" date="2013" name="Genetics">
        <title>The draft genome and transcriptome of Panagrellus redivivus are shaped by the harsh demands of a free-living lifestyle.</title>
        <authorList>
            <person name="Srinivasan J."/>
            <person name="Dillman A.R."/>
            <person name="Macchietto M.G."/>
            <person name="Heikkinen L."/>
            <person name="Lakso M."/>
            <person name="Fracchia K.M."/>
            <person name="Antoshechkin I."/>
            <person name="Mortazavi A."/>
            <person name="Wong G."/>
            <person name="Sternberg P.W."/>
        </authorList>
    </citation>
    <scope>NUCLEOTIDE SEQUENCE [LARGE SCALE GENOMIC DNA]</scope>
    <source>
        <strain evidence="7">MT8872</strain>
    </source>
</reference>
<dbReference type="PROSITE" id="PS50294">
    <property type="entry name" value="WD_REPEATS_REGION"/>
    <property type="match status" value="5"/>
</dbReference>
<dbReference type="PROSITE" id="PS50082">
    <property type="entry name" value="WD_REPEATS_2"/>
    <property type="match status" value="5"/>
</dbReference>
<feature type="domain" description="U3 small nucleolar RNA-associated protein 13 C-terminal" evidence="6">
    <location>
        <begin position="664"/>
        <end position="794"/>
    </location>
</feature>
<dbReference type="GO" id="GO:0032040">
    <property type="term" value="C:small-subunit processome"/>
    <property type="evidence" value="ECO:0007669"/>
    <property type="project" value="InterPro"/>
</dbReference>
<evidence type="ECO:0000256" key="2">
    <source>
        <dbReference type="ARBA" id="ARBA00022574"/>
    </source>
</evidence>